<comment type="subcellular location">
    <subcellularLocation>
        <location evidence="1">Nucleus</location>
    </subcellularLocation>
</comment>
<proteinExistence type="predicted"/>
<keyword evidence="3" id="KW-0863">Zinc-finger</keyword>
<dbReference type="InterPro" id="IPR008906">
    <property type="entry name" value="HATC_C_dom"/>
</dbReference>
<dbReference type="GO" id="GO:0008270">
    <property type="term" value="F:zinc ion binding"/>
    <property type="evidence" value="ECO:0007669"/>
    <property type="project" value="UniProtKB-KW"/>
</dbReference>
<evidence type="ECO:0000256" key="1">
    <source>
        <dbReference type="ARBA" id="ARBA00004123"/>
    </source>
</evidence>
<dbReference type="Proteomes" id="UP000247702">
    <property type="component" value="Unassembled WGS sequence"/>
</dbReference>
<dbReference type="InterPro" id="IPR012337">
    <property type="entry name" value="RNaseH-like_sf"/>
</dbReference>
<organism evidence="7 8">
    <name type="scientific">Rhizophagus clarus</name>
    <dbReference type="NCBI Taxonomy" id="94130"/>
    <lineage>
        <taxon>Eukaryota</taxon>
        <taxon>Fungi</taxon>
        <taxon>Fungi incertae sedis</taxon>
        <taxon>Mucoromycota</taxon>
        <taxon>Glomeromycotina</taxon>
        <taxon>Glomeromycetes</taxon>
        <taxon>Glomerales</taxon>
        <taxon>Glomeraceae</taxon>
        <taxon>Rhizophagus</taxon>
    </lineage>
</organism>
<dbReference type="PANTHER" id="PTHR46481:SF10">
    <property type="entry name" value="ZINC FINGER BED DOMAIN-CONTAINING PROTEIN 39"/>
    <property type="match status" value="1"/>
</dbReference>
<gene>
    <name evidence="7" type="ORF">RclHR1_07330012</name>
</gene>
<dbReference type="AlphaFoldDB" id="A0A2Z6RWU2"/>
<keyword evidence="8" id="KW-1185">Reference proteome</keyword>
<evidence type="ECO:0000256" key="2">
    <source>
        <dbReference type="ARBA" id="ARBA00022723"/>
    </source>
</evidence>
<dbReference type="Pfam" id="PF05699">
    <property type="entry name" value="Dimer_Tnp_hAT"/>
    <property type="match status" value="1"/>
</dbReference>
<dbReference type="GO" id="GO:0005634">
    <property type="term" value="C:nucleus"/>
    <property type="evidence" value="ECO:0007669"/>
    <property type="project" value="UniProtKB-SubCell"/>
</dbReference>
<evidence type="ECO:0000259" key="6">
    <source>
        <dbReference type="Pfam" id="PF05699"/>
    </source>
</evidence>
<dbReference type="InterPro" id="IPR052035">
    <property type="entry name" value="ZnF_BED_domain_contain"/>
</dbReference>
<protein>
    <recommendedName>
        <fullName evidence="6">HAT C-terminal dimerisation domain-containing protein</fullName>
    </recommendedName>
</protein>
<evidence type="ECO:0000256" key="5">
    <source>
        <dbReference type="ARBA" id="ARBA00023242"/>
    </source>
</evidence>
<name>A0A2Z6RWU2_9GLOM</name>
<evidence type="ECO:0000313" key="8">
    <source>
        <dbReference type="Proteomes" id="UP000247702"/>
    </source>
</evidence>
<comment type="caution">
    <text evidence="7">The sequence shown here is derived from an EMBL/GenBank/DDBJ whole genome shotgun (WGS) entry which is preliminary data.</text>
</comment>
<dbReference type="SUPFAM" id="SSF53098">
    <property type="entry name" value="Ribonuclease H-like"/>
    <property type="match status" value="1"/>
</dbReference>
<evidence type="ECO:0000256" key="4">
    <source>
        <dbReference type="ARBA" id="ARBA00022833"/>
    </source>
</evidence>
<dbReference type="GO" id="GO:0046983">
    <property type="term" value="F:protein dimerization activity"/>
    <property type="evidence" value="ECO:0007669"/>
    <property type="project" value="InterPro"/>
</dbReference>
<dbReference type="STRING" id="94130.A0A2Z6RWU2"/>
<sequence length="316" mass="36478">MWTSTLSSEAYLSLTIHYIDENWTLQRFLLDIILFKTHHTRINIATAINSVLCEFKLVSKALALTTDNESAMLVCGRKLSEEFERALNDSFSFSYYCCLAYILNLAAKQEMEIIDKEILNDHLKYCMESDQYMLAELMNQKIEKYWMILDGATTIAIILDLQNKITLFELGEPITKVINTLKEKYSLYYSKVSQPQTSIPNENNNTSGRKYFYQLKKWRLGEATEAAQAEISPSNNPDFAVIERYLALLCDENVEVLLWWQAHSIKFLVLSLMARDYLVIQFTSVAYEQAFSIAGNTITKTQNQKLQGRHYVLKVG</sequence>
<dbReference type="PANTHER" id="PTHR46481">
    <property type="entry name" value="ZINC FINGER BED DOMAIN-CONTAINING PROTEIN 4"/>
    <property type="match status" value="1"/>
</dbReference>
<dbReference type="EMBL" id="BEXD01004130">
    <property type="protein sequence ID" value="GBC07254.1"/>
    <property type="molecule type" value="Genomic_DNA"/>
</dbReference>
<evidence type="ECO:0000256" key="3">
    <source>
        <dbReference type="ARBA" id="ARBA00022771"/>
    </source>
</evidence>
<reference evidence="7 8" key="1">
    <citation type="submission" date="2017-11" db="EMBL/GenBank/DDBJ databases">
        <title>The genome of Rhizophagus clarus HR1 reveals common genetic basis of auxotrophy among arbuscular mycorrhizal fungi.</title>
        <authorList>
            <person name="Kobayashi Y."/>
        </authorList>
    </citation>
    <scope>NUCLEOTIDE SEQUENCE [LARGE SCALE GENOMIC DNA]</scope>
    <source>
        <strain evidence="7 8">HR1</strain>
    </source>
</reference>
<accession>A0A2Z6RWU2</accession>
<keyword evidence="4" id="KW-0862">Zinc</keyword>
<feature type="domain" description="HAT C-terminal dimerisation" evidence="6">
    <location>
        <begin position="253"/>
        <end position="304"/>
    </location>
</feature>
<keyword evidence="5" id="KW-0539">Nucleus</keyword>
<keyword evidence="2" id="KW-0479">Metal-binding</keyword>
<evidence type="ECO:0000313" key="7">
    <source>
        <dbReference type="EMBL" id="GBC07254.1"/>
    </source>
</evidence>